<organism evidence="1 2">
    <name type="scientific">Protopolystoma xenopodis</name>
    <dbReference type="NCBI Taxonomy" id="117903"/>
    <lineage>
        <taxon>Eukaryota</taxon>
        <taxon>Metazoa</taxon>
        <taxon>Spiralia</taxon>
        <taxon>Lophotrochozoa</taxon>
        <taxon>Platyhelminthes</taxon>
        <taxon>Monogenea</taxon>
        <taxon>Polyopisthocotylea</taxon>
        <taxon>Polystomatidea</taxon>
        <taxon>Polystomatidae</taxon>
        <taxon>Protopolystoma</taxon>
    </lineage>
</organism>
<accession>A0A3S5A7N0</accession>
<keyword evidence="2" id="KW-1185">Reference proteome</keyword>
<gene>
    <name evidence="1" type="ORF">PXEA_LOCUS7424</name>
</gene>
<name>A0A3S5A7N0_9PLAT</name>
<evidence type="ECO:0000313" key="2">
    <source>
        <dbReference type="Proteomes" id="UP000784294"/>
    </source>
</evidence>
<proteinExistence type="predicted"/>
<evidence type="ECO:0000313" key="1">
    <source>
        <dbReference type="EMBL" id="VEL13984.1"/>
    </source>
</evidence>
<comment type="caution">
    <text evidence="1">The sequence shown here is derived from an EMBL/GenBank/DDBJ whole genome shotgun (WGS) entry which is preliminary data.</text>
</comment>
<dbReference type="Proteomes" id="UP000784294">
    <property type="component" value="Unassembled WGS sequence"/>
</dbReference>
<protein>
    <submittedName>
        <fullName evidence="1">Uncharacterized protein</fullName>
    </submittedName>
</protein>
<sequence length="117" mass="12633">MATEQKGNSSGPTVAILATSEGVILSLSRAQLDNGVTSLTPYGTLRAHSTPRTAQLGPPTPNKLYHGVMLSSRGNTTSTTVLIRCYDDQFKAISISFMSRKGVYAKENCMDGPQRRR</sequence>
<dbReference type="EMBL" id="CAAALY010019598">
    <property type="protein sequence ID" value="VEL13984.1"/>
    <property type="molecule type" value="Genomic_DNA"/>
</dbReference>
<dbReference type="AlphaFoldDB" id="A0A3S5A7N0"/>
<reference evidence="1" key="1">
    <citation type="submission" date="2018-11" db="EMBL/GenBank/DDBJ databases">
        <authorList>
            <consortium name="Pathogen Informatics"/>
        </authorList>
    </citation>
    <scope>NUCLEOTIDE SEQUENCE</scope>
</reference>